<dbReference type="AlphaFoldDB" id="A0A0D9X397"/>
<reference evidence="11" key="2">
    <citation type="submission" date="2013-12" db="EMBL/GenBank/DDBJ databases">
        <authorList>
            <person name="Yu Y."/>
            <person name="Lee S."/>
            <person name="de Baynast K."/>
            <person name="Wissotski M."/>
            <person name="Liu L."/>
            <person name="Talag J."/>
            <person name="Goicoechea J."/>
            <person name="Angelova A."/>
            <person name="Jetty R."/>
            <person name="Kudrna D."/>
            <person name="Golser W."/>
            <person name="Rivera L."/>
            <person name="Zhang J."/>
            <person name="Wing R."/>
        </authorList>
    </citation>
    <scope>NUCLEOTIDE SEQUENCE</scope>
</reference>
<dbReference type="Gene3D" id="1.20.5.110">
    <property type="match status" value="1"/>
</dbReference>
<dbReference type="PROSITE" id="PS50892">
    <property type="entry name" value="V_SNARE"/>
    <property type="match status" value="1"/>
</dbReference>
<feature type="domain" description="V-SNARE coiled-coil homology" evidence="9">
    <location>
        <begin position="1009"/>
        <end position="1073"/>
    </location>
</feature>
<dbReference type="Gene3D" id="2.130.10.10">
    <property type="entry name" value="YVTN repeat-like/Quinoprotein amine dehydrogenase"/>
    <property type="match status" value="3"/>
</dbReference>
<dbReference type="SUPFAM" id="SSF50978">
    <property type="entry name" value="WD40 repeat-like"/>
    <property type="match status" value="2"/>
</dbReference>
<dbReference type="InterPro" id="IPR001680">
    <property type="entry name" value="WD40_rpt"/>
</dbReference>
<dbReference type="InterPro" id="IPR015943">
    <property type="entry name" value="WD40/YVTN_repeat-like_dom_sf"/>
</dbReference>
<dbReference type="GO" id="GO:0019905">
    <property type="term" value="F:syntaxin binding"/>
    <property type="evidence" value="ECO:0007669"/>
    <property type="project" value="TreeGrafter"/>
</dbReference>
<dbReference type="GO" id="GO:0005096">
    <property type="term" value="F:GTPase activator activity"/>
    <property type="evidence" value="ECO:0007669"/>
    <property type="project" value="TreeGrafter"/>
</dbReference>
<keyword evidence="6" id="KW-0677">Repeat</keyword>
<dbReference type="GO" id="GO:0005737">
    <property type="term" value="C:cytoplasm"/>
    <property type="evidence" value="ECO:0007669"/>
    <property type="project" value="UniProtKB-SubCell"/>
</dbReference>
<dbReference type="SUPFAM" id="SSF58038">
    <property type="entry name" value="SNARE fusion complex"/>
    <property type="match status" value="1"/>
</dbReference>
<protein>
    <recommendedName>
        <fullName evidence="9">V-SNARE coiled-coil homology domain-containing protein</fullName>
    </recommendedName>
</protein>
<evidence type="ECO:0000256" key="7">
    <source>
        <dbReference type="PROSITE-ProRule" id="PRU00290"/>
    </source>
</evidence>
<dbReference type="EnsemblPlants" id="LPERR07G24110.1">
    <property type="protein sequence ID" value="LPERR07G24110.1"/>
    <property type="gene ID" value="LPERR07G24110"/>
</dbReference>
<dbReference type="Gramene" id="LPERR07G24110.1">
    <property type="protein sequence ID" value="LPERR07G24110.1"/>
    <property type="gene ID" value="LPERR07G24110"/>
</dbReference>
<proteinExistence type="inferred from homology"/>
<sequence>MFAQRLFHKARHQGGGAAAASAASHVAAEMEAQIALHYGIPYTASLLAFDPVQRLLAVATLDGRIKIFGGDNIEGLLISPNSTPYKFLQFIQNQGLLIAISNDNEIQVWNLEFRQLFYSSQWDINITAFAVVEGTFLMYLGDENGLLSVLKYDVDDGKLQKMPYNVPIHSLAEAASVSLEDHQSIVGILPQPDTFGTRVLIAYEKGLLVLWDVSEDRAIAVRGYGDLHMKNQVTGVQRDAGEDEDNNINAEEEREICSLCWASKGGSTLAVGYITGDILLWDMTSKSSKGDTQSDASSNVVKLQLASGSRRLPVIVLHWSAGSADSNKGGHLFVYGGDDMGSEEVLTVLSLESTAGLESAKCVSRMDLKLEGSFADMILIPDSGFSCKSRTSAVFVLTNPGQLNFYDGGALFSVPKSEEGKTQLQAQKFPIAVPTTDPNITVTNLYSLNGMESQSILLKKFCVKQNAAPFMQQNMKWPLTGGVLSEMSLNEDHTVERIYIAGYQDGSVRIWDATFPVLMLMFVLDSKVVGVNLDGENSAVSSLAFCSLNMTLAVGTTSGLVRIYKLREHTGGSSFHFVTESKQEVHVVQHGRGFHCHIAFLALKSPVKSLRFTASGEALTAGYQNGQLGSFDANQLSIMFTVDCASGTNSPVVSLSNYNVVASAEKANDQQKESPQNTKFPADVLLSMTKDAHDTSDEQNKLSEDKFPSQGHIAKEESVLDKRQTHTVEKSQKNTHNVGSDSFLLICCEDVVFMYSLSSLIQGGSKHLNRIKLARHCCWSAVLTNMDGKACGFILVYQTGTIELRSLPDLTIVAESSLMSLLRWSYKTGMEKSMSSSNGQVTLVSGSEFAIISLVASENAFRIPESMPCLHDKVLAAAAEAAINASMDQKTKQNPAAGILGGIIKGLKGKGEENAKLKGSLSAKTMSEQLESIFLKESSVEPSISNADDPIEELSIDDIDIDDEMPVPPPPASSSISHVDKKTTAEEERAKLFEGSSGVEKPRIRSHQEILTKYKFGGDAAAAAAHAKDKLMQRQEKLERISQRTAELESGAENFASLAQELAKSMENKKWWKL</sequence>
<feature type="compositionally biased region" description="Basic and acidic residues" evidence="8">
    <location>
        <begin position="713"/>
        <end position="732"/>
    </location>
</feature>
<keyword evidence="5" id="KW-0853">WD repeat</keyword>
<dbReference type="GO" id="GO:0045159">
    <property type="term" value="F:myosin II binding"/>
    <property type="evidence" value="ECO:0007669"/>
    <property type="project" value="TreeGrafter"/>
</dbReference>
<dbReference type="SMART" id="SM00320">
    <property type="entry name" value="WD40"/>
    <property type="match status" value="6"/>
</dbReference>
<evidence type="ECO:0000259" key="9">
    <source>
        <dbReference type="PROSITE" id="PS50892"/>
    </source>
</evidence>
<dbReference type="PANTHER" id="PTHR10241">
    <property type="entry name" value="LETHAL 2 GIANT LARVAE PROTEIN"/>
    <property type="match status" value="1"/>
</dbReference>
<keyword evidence="3" id="KW-0268">Exocytosis</keyword>
<keyword evidence="7" id="KW-0175">Coiled coil</keyword>
<evidence type="ECO:0000256" key="5">
    <source>
        <dbReference type="ARBA" id="ARBA00022574"/>
    </source>
</evidence>
<dbReference type="CDD" id="cd15873">
    <property type="entry name" value="R-SNARE_STXBP5_6"/>
    <property type="match status" value="1"/>
</dbReference>
<name>A0A0D9X397_9ORYZ</name>
<evidence type="ECO:0000256" key="1">
    <source>
        <dbReference type="ARBA" id="ARBA00004496"/>
    </source>
</evidence>
<accession>A0A0D9X397</accession>
<dbReference type="GO" id="GO:0005886">
    <property type="term" value="C:plasma membrane"/>
    <property type="evidence" value="ECO:0007669"/>
    <property type="project" value="TreeGrafter"/>
</dbReference>
<dbReference type="FunFam" id="1.20.5.110:FF:000049">
    <property type="entry name" value="Transducin family protein / WD-40 repeat family protein"/>
    <property type="match status" value="1"/>
</dbReference>
<evidence type="ECO:0000256" key="6">
    <source>
        <dbReference type="ARBA" id="ARBA00022737"/>
    </source>
</evidence>
<evidence type="ECO:0000313" key="10">
    <source>
        <dbReference type="EnsemblPlants" id="LPERR07G24110.1"/>
    </source>
</evidence>
<organism evidence="10 11">
    <name type="scientific">Leersia perrieri</name>
    <dbReference type="NCBI Taxonomy" id="77586"/>
    <lineage>
        <taxon>Eukaryota</taxon>
        <taxon>Viridiplantae</taxon>
        <taxon>Streptophyta</taxon>
        <taxon>Embryophyta</taxon>
        <taxon>Tracheophyta</taxon>
        <taxon>Spermatophyta</taxon>
        <taxon>Magnoliopsida</taxon>
        <taxon>Liliopsida</taxon>
        <taxon>Poales</taxon>
        <taxon>Poaceae</taxon>
        <taxon>BOP clade</taxon>
        <taxon>Oryzoideae</taxon>
        <taxon>Oryzeae</taxon>
        <taxon>Oryzinae</taxon>
        <taxon>Leersia</taxon>
    </lineage>
</organism>
<dbReference type="PROSITE" id="PS00678">
    <property type="entry name" value="WD_REPEATS_1"/>
    <property type="match status" value="1"/>
</dbReference>
<dbReference type="eggNOG" id="KOG1983">
    <property type="taxonomic scope" value="Eukaryota"/>
</dbReference>
<evidence type="ECO:0000256" key="3">
    <source>
        <dbReference type="ARBA" id="ARBA00022483"/>
    </source>
</evidence>
<keyword evidence="4" id="KW-0963">Cytoplasm</keyword>
<dbReference type="InterPro" id="IPR042855">
    <property type="entry name" value="V_SNARE_CC"/>
</dbReference>
<comment type="subcellular location">
    <subcellularLocation>
        <location evidence="1">Cytoplasm</location>
    </subcellularLocation>
</comment>
<dbReference type="GO" id="GO:0006893">
    <property type="term" value="P:Golgi to plasma membrane transport"/>
    <property type="evidence" value="ECO:0007669"/>
    <property type="project" value="TreeGrafter"/>
</dbReference>
<evidence type="ECO:0000256" key="4">
    <source>
        <dbReference type="ARBA" id="ARBA00022490"/>
    </source>
</evidence>
<evidence type="ECO:0000256" key="8">
    <source>
        <dbReference type="SAM" id="MobiDB-lite"/>
    </source>
</evidence>
<evidence type="ECO:0000256" key="2">
    <source>
        <dbReference type="ARBA" id="ARBA00008070"/>
    </source>
</evidence>
<reference evidence="10 11" key="1">
    <citation type="submission" date="2012-08" db="EMBL/GenBank/DDBJ databases">
        <title>Oryza genome evolution.</title>
        <authorList>
            <person name="Wing R.A."/>
        </authorList>
    </citation>
    <scope>NUCLEOTIDE SEQUENCE</scope>
</reference>
<dbReference type="Proteomes" id="UP000032180">
    <property type="component" value="Chromosome 7"/>
</dbReference>
<comment type="similarity">
    <text evidence="2">Belongs to the WD repeat L(2)GL family.</text>
</comment>
<evidence type="ECO:0000313" key="11">
    <source>
        <dbReference type="Proteomes" id="UP000032180"/>
    </source>
</evidence>
<dbReference type="HOGENOM" id="CLU_004480_0_0_1"/>
<dbReference type="STRING" id="77586.A0A0D9X397"/>
<dbReference type="InterPro" id="IPR036322">
    <property type="entry name" value="WD40_repeat_dom_sf"/>
</dbReference>
<keyword evidence="11" id="KW-1185">Reference proteome</keyword>
<dbReference type="InterPro" id="IPR019775">
    <property type="entry name" value="WD40_repeat_CS"/>
</dbReference>
<reference evidence="10" key="3">
    <citation type="submission" date="2015-04" db="UniProtKB">
        <authorList>
            <consortium name="EnsemblPlants"/>
        </authorList>
    </citation>
    <scope>IDENTIFICATION</scope>
</reference>
<feature type="region of interest" description="Disordered" evidence="8">
    <location>
        <begin position="713"/>
        <end position="733"/>
    </location>
</feature>
<dbReference type="PANTHER" id="PTHR10241:SF25">
    <property type="entry name" value="TOMOSYN, ISOFORM C"/>
    <property type="match status" value="1"/>
</dbReference>
<dbReference type="GO" id="GO:0006887">
    <property type="term" value="P:exocytosis"/>
    <property type="evidence" value="ECO:0007669"/>
    <property type="project" value="UniProtKB-KW"/>
</dbReference>